<feature type="transmembrane region" description="Helical" evidence="1">
    <location>
        <begin position="100"/>
        <end position="117"/>
    </location>
</feature>
<dbReference type="InterPro" id="IPR009936">
    <property type="entry name" value="DUF1468"/>
</dbReference>
<dbReference type="AlphaFoldDB" id="A0A644SYD7"/>
<evidence type="ECO:0000259" key="2">
    <source>
        <dbReference type="Pfam" id="PF07331"/>
    </source>
</evidence>
<feature type="transmembrane region" description="Helical" evidence="1">
    <location>
        <begin position="57"/>
        <end position="79"/>
    </location>
</feature>
<accession>A0A644SYD7</accession>
<protein>
    <recommendedName>
        <fullName evidence="2">DUF1468 domain-containing protein</fullName>
    </recommendedName>
</protein>
<name>A0A644SYD7_9ZZZZ</name>
<feature type="transmembrane region" description="Helical" evidence="1">
    <location>
        <begin position="20"/>
        <end position="37"/>
    </location>
</feature>
<proteinExistence type="predicted"/>
<dbReference type="EMBL" id="VSSQ01000010">
    <property type="protein sequence ID" value="MPL59700.1"/>
    <property type="molecule type" value="Genomic_DNA"/>
</dbReference>
<keyword evidence="1" id="KW-0472">Membrane</keyword>
<keyword evidence="1" id="KW-1133">Transmembrane helix</keyword>
<feature type="domain" description="DUF1468" evidence="2">
    <location>
        <begin position="29"/>
        <end position="173"/>
    </location>
</feature>
<evidence type="ECO:0000256" key="1">
    <source>
        <dbReference type="SAM" id="Phobius"/>
    </source>
</evidence>
<evidence type="ECO:0000313" key="3">
    <source>
        <dbReference type="EMBL" id="MPL59700.1"/>
    </source>
</evidence>
<organism evidence="3">
    <name type="scientific">bioreactor metagenome</name>
    <dbReference type="NCBI Taxonomy" id="1076179"/>
    <lineage>
        <taxon>unclassified sequences</taxon>
        <taxon>metagenomes</taxon>
        <taxon>ecological metagenomes</taxon>
    </lineage>
</organism>
<comment type="caution">
    <text evidence="3">The sequence shown here is derived from an EMBL/GenBank/DDBJ whole genome shotgun (WGS) entry which is preliminary data.</text>
</comment>
<feature type="transmembrane region" description="Helical" evidence="1">
    <location>
        <begin position="147"/>
        <end position="164"/>
    </location>
</feature>
<sequence length="182" mass="20618">MIKRVNTFISIFIKVFKTYCDVFVGTISSIIGVYFFFASNSIKISRQSISMVDSAQFTPKLVFGGIVIFGFFTAIKGIILVRNNRESYTKNAISKQDVDAFKRGFVALFSIAIFIFLIKPFGFIIAAILYMLFSMFFLSVRKGWKPVSYAIVSISVAIFSFYIFKKYLFIQLPAGILEGVLK</sequence>
<dbReference type="Pfam" id="PF07331">
    <property type="entry name" value="TctB"/>
    <property type="match status" value="1"/>
</dbReference>
<gene>
    <name evidence="3" type="ORF">SDC9_05255</name>
</gene>
<reference evidence="3" key="1">
    <citation type="submission" date="2019-08" db="EMBL/GenBank/DDBJ databases">
        <authorList>
            <person name="Kucharzyk K."/>
            <person name="Murdoch R.W."/>
            <person name="Higgins S."/>
            <person name="Loffler F."/>
        </authorList>
    </citation>
    <scope>NUCLEOTIDE SEQUENCE</scope>
</reference>
<keyword evidence="1" id="KW-0812">Transmembrane</keyword>